<feature type="domain" description="Leucine-binding protein" evidence="3">
    <location>
        <begin position="15"/>
        <end position="115"/>
    </location>
</feature>
<dbReference type="SUPFAM" id="SSF53822">
    <property type="entry name" value="Periplasmic binding protein-like I"/>
    <property type="match status" value="1"/>
</dbReference>
<dbReference type="PANTHER" id="PTHR47151">
    <property type="entry name" value="LEU/ILE/VAL-BINDING ABC TRANSPORTER SUBUNIT"/>
    <property type="match status" value="1"/>
</dbReference>
<dbReference type="RefSeq" id="WP_123170432.1">
    <property type="nucleotide sequence ID" value="NZ_QKOD01000021.1"/>
</dbReference>
<evidence type="ECO:0000313" key="4">
    <source>
        <dbReference type="EMBL" id="RNJ41316.1"/>
    </source>
</evidence>
<dbReference type="PANTHER" id="PTHR47151:SF2">
    <property type="entry name" value="AMINO ACID BINDING PROTEIN"/>
    <property type="match status" value="1"/>
</dbReference>
<keyword evidence="2" id="KW-0732">Signal</keyword>
<comment type="similarity">
    <text evidence="1">Belongs to the leucine-binding protein family.</text>
</comment>
<evidence type="ECO:0000256" key="1">
    <source>
        <dbReference type="ARBA" id="ARBA00010062"/>
    </source>
</evidence>
<organism evidence="4 5">
    <name type="scientific">Mesorhizobium japonicum</name>
    <dbReference type="NCBI Taxonomy" id="2066070"/>
    <lineage>
        <taxon>Bacteria</taxon>
        <taxon>Pseudomonadati</taxon>
        <taxon>Pseudomonadota</taxon>
        <taxon>Alphaproteobacteria</taxon>
        <taxon>Hyphomicrobiales</taxon>
        <taxon>Phyllobacteriaceae</taxon>
        <taxon>Mesorhizobium</taxon>
    </lineage>
</organism>
<comment type="caution">
    <text evidence="4">The sequence shown here is derived from an EMBL/GenBank/DDBJ whole genome shotgun (WGS) entry which is preliminary data.</text>
</comment>
<dbReference type="EMBL" id="QKOD01000021">
    <property type="protein sequence ID" value="RNJ41316.1"/>
    <property type="molecule type" value="Genomic_DNA"/>
</dbReference>
<dbReference type="Proteomes" id="UP000275436">
    <property type="component" value="Unassembled WGS sequence"/>
</dbReference>
<sequence length="143" mass="15300">MVDATKDSNGDRKRVRIGVVAPLTGRPAALGIEMAQSVELAVEDANDTADGISFEAVRRDDKGDEAEGAKVASSLIADEAVLGIVGHYNSNVTLAVAQRYCDASMVLISPIVSNPRLTDAGLEQCVPLYKPRRRHRGSSYQTM</sequence>
<name>A0A3M9X0V4_9HYPH</name>
<dbReference type="InterPro" id="IPR028082">
    <property type="entry name" value="Peripla_BP_I"/>
</dbReference>
<evidence type="ECO:0000256" key="2">
    <source>
        <dbReference type="ARBA" id="ARBA00022729"/>
    </source>
</evidence>
<evidence type="ECO:0000313" key="5">
    <source>
        <dbReference type="Proteomes" id="UP000275436"/>
    </source>
</evidence>
<dbReference type="InterPro" id="IPR028081">
    <property type="entry name" value="Leu-bd"/>
</dbReference>
<gene>
    <name evidence="4" type="ORF">DNR46_34540</name>
</gene>
<dbReference type="Pfam" id="PF13458">
    <property type="entry name" value="Peripla_BP_6"/>
    <property type="match status" value="1"/>
</dbReference>
<dbReference type="Gene3D" id="3.40.50.2300">
    <property type="match status" value="1"/>
</dbReference>
<dbReference type="AlphaFoldDB" id="A0A3M9X0V4"/>
<protein>
    <recommendedName>
        <fullName evidence="3">Leucine-binding protein domain-containing protein</fullName>
    </recommendedName>
</protein>
<proteinExistence type="inferred from homology"/>
<accession>A0A3M9X0V4</accession>
<reference evidence="4 5" key="1">
    <citation type="journal article" date="2018" name="Mol. Plant Microbe Interact.">
        <title>Taxonomically Different Co-Microsymbionts of a Relict Legume, Oxytropis popoviana, Have Complementary Sets of Symbiotic Genes and Together Increase the Efficiency of Plant Nodulation.</title>
        <authorList>
            <person name="Safronova V."/>
            <person name="Belimov A."/>
            <person name="Sazanova A."/>
            <person name="Chirak E."/>
            <person name="Verkhozina A."/>
            <person name="Kuznetsova I."/>
            <person name="Andronov E."/>
            <person name="Puhalsky J."/>
            <person name="Tikhonovich I."/>
        </authorList>
    </citation>
    <scope>NUCLEOTIDE SEQUENCE [LARGE SCALE GENOMIC DNA]</scope>
    <source>
        <strain evidence="4 5">Opo-235</strain>
    </source>
</reference>
<evidence type="ECO:0000259" key="3">
    <source>
        <dbReference type="Pfam" id="PF13458"/>
    </source>
</evidence>